<dbReference type="Proteomes" id="UP000662818">
    <property type="component" value="Chromosome"/>
</dbReference>
<reference evidence="1 2" key="1">
    <citation type="submission" date="2017-06" db="EMBL/GenBank/DDBJ databases">
        <title>Complete Genome Sequence of the Soil Carbazole-Degrading Bacterium Nocardioides aromaticivorans IC177.</title>
        <authorList>
            <person name="Vejarano F."/>
            <person name="Suzuki-Minakuchi C."/>
            <person name="Ohtsubo Y."/>
            <person name="Tsuda M."/>
            <person name="Okada K."/>
            <person name="Nojiri H."/>
        </authorList>
    </citation>
    <scope>NUCLEOTIDE SEQUENCE [LARGE SCALE GENOMIC DNA]</scope>
    <source>
        <strain evidence="1 2">IC177</strain>
    </source>
</reference>
<dbReference type="InterPro" id="IPR029069">
    <property type="entry name" value="HotDog_dom_sf"/>
</dbReference>
<proteinExistence type="predicted"/>
<evidence type="ECO:0000313" key="1">
    <source>
        <dbReference type="EMBL" id="QSR24854.1"/>
    </source>
</evidence>
<gene>
    <name evidence="1" type="ORF">CFH99_04395</name>
</gene>
<name>A0ABX7PG37_9ACTN</name>
<organism evidence="1 2">
    <name type="scientific">Nocardioides aromaticivorans</name>
    <dbReference type="NCBI Taxonomy" id="200618"/>
    <lineage>
        <taxon>Bacteria</taxon>
        <taxon>Bacillati</taxon>
        <taxon>Actinomycetota</taxon>
        <taxon>Actinomycetes</taxon>
        <taxon>Propionibacteriales</taxon>
        <taxon>Nocardioidaceae</taxon>
        <taxon>Nocardioides</taxon>
    </lineage>
</organism>
<protein>
    <recommendedName>
        <fullName evidence="3">Thioesterase</fullName>
    </recommendedName>
</protein>
<sequence>MMDDDLAVPDGHEQWWSTQLDLRWSDLDSYQHVTATVYPVLYAEAVGRFVSEAWRTPSPDFVLARSSFAYLKEIRKDDGPVRIAVAVDGVRRTTFTTSMVLSTFDGRVCSVARSRFAAWDPAARSSRPLTGSERAALT</sequence>
<dbReference type="CDD" id="cd00586">
    <property type="entry name" value="4HBT"/>
    <property type="match status" value="1"/>
</dbReference>
<evidence type="ECO:0008006" key="3">
    <source>
        <dbReference type="Google" id="ProtNLM"/>
    </source>
</evidence>
<accession>A0ABX7PG37</accession>
<keyword evidence="2" id="KW-1185">Reference proteome</keyword>
<evidence type="ECO:0000313" key="2">
    <source>
        <dbReference type="Proteomes" id="UP000662818"/>
    </source>
</evidence>
<dbReference type="Gene3D" id="3.10.129.10">
    <property type="entry name" value="Hotdog Thioesterase"/>
    <property type="match status" value="1"/>
</dbReference>
<dbReference type="EMBL" id="CP022295">
    <property type="protein sequence ID" value="QSR24854.1"/>
    <property type="molecule type" value="Genomic_DNA"/>
</dbReference>
<dbReference type="SUPFAM" id="SSF54637">
    <property type="entry name" value="Thioesterase/thiol ester dehydrase-isomerase"/>
    <property type="match status" value="1"/>
</dbReference>